<evidence type="ECO:0000256" key="1">
    <source>
        <dbReference type="SAM" id="Phobius"/>
    </source>
</evidence>
<keyword evidence="1" id="KW-0472">Membrane</keyword>
<accession>A0A080ZC08</accession>
<organism evidence="2 3">
    <name type="scientific">Phytophthora nicotianae P1976</name>
    <dbReference type="NCBI Taxonomy" id="1317066"/>
    <lineage>
        <taxon>Eukaryota</taxon>
        <taxon>Sar</taxon>
        <taxon>Stramenopiles</taxon>
        <taxon>Oomycota</taxon>
        <taxon>Peronosporomycetes</taxon>
        <taxon>Peronosporales</taxon>
        <taxon>Peronosporaceae</taxon>
        <taxon>Phytophthora</taxon>
    </lineage>
</organism>
<gene>
    <name evidence="2" type="ORF">F444_18263</name>
</gene>
<reference evidence="2 3" key="1">
    <citation type="submission" date="2013-11" db="EMBL/GenBank/DDBJ databases">
        <title>The Genome Sequence of Phytophthora parasitica P1976.</title>
        <authorList>
            <consortium name="The Broad Institute Genomics Platform"/>
            <person name="Russ C."/>
            <person name="Tyler B."/>
            <person name="Panabieres F."/>
            <person name="Shan W."/>
            <person name="Tripathy S."/>
            <person name="Grunwald N."/>
            <person name="Machado M."/>
            <person name="Johnson C.S."/>
            <person name="Walker B."/>
            <person name="Young S."/>
            <person name="Zeng Q."/>
            <person name="Gargeya S."/>
            <person name="Fitzgerald M."/>
            <person name="Haas B."/>
            <person name="Abouelleil A."/>
            <person name="Allen A.W."/>
            <person name="Alvarado L."/>
            <person name="Arachchi H.M."/>
            <person name="Berlin A.M."/>
            <person name="Chapman S.B."/>
            <person name="Gainer-Dewar J."/>
            <person name="Goldberg J."/>
            <person name="Griggs A."/>
            <person name="Gujja S."/>
            <person name="Hansen M."/>
            <person name="Howarth C."/>
            <person name="Imamovic A."/>
            <person name="Ireland A."/>
            <person name="Larimer J."/>
            <person name="McCowan C."/>
            <person name="Murphy C."/>
            <person name="Pearson M."/>
            <person name="Poon T.W."/>
            <person name="Priest M."/>
            <person name="Roberts A."/>
            <person name="Saif S."/>
            <person name="Shea T."/>
            <person name="Sisk P."/>
            <person name="Sykes S."/>
            <person name="Wortman J."/>
            <person name="Nusbaum C."/>
            <person name="Birren B."/>
        </authorList>
    </citation>
    <scope>NUCLEOTIDE SEQUENCE [LARGE SCALE GENOMIC DNA]</scope>
    <source>
        <strain evidence="2 3">P1976</strain>
    </source>
</reference>
<dbReference type="EMBL" id="ANJA01003323">
    <property type="protein sequence ID" value="ETO64169.1"/>
    <property type="molecule type" value="Genomic_DNA"/>
</dbReference>
<keyword evidence="1" id="KW-1133">Transmembrane helix</keyword>
<feature type="transmembrane region" description="Helical" evidence="1">
    <location>
        <begin position="39"/>
        <end position="63"/>
    </location>
</feature>
<protein>
    <submittedName>
        <fullName evidence="2">Uncharacterized protein</fullName>
    </submittedName>
</protein>
<sequence>MMTSLSVIASIISCSELHTGSCIRAIWISGLRDRVTRVFLYDILVFLLSARISSAVFITIGLGTYASEGFTVGSSCLGISAVCGLERARRRRFSSFFLRRASSLVIAAL</sequence>
<dbReference type="Proteomes" id="UP000028582">
    <property type="component" value="Unassembled WGS sequence"/>
</dbReference>
<proteinExistence type="predicted"/>
<comment type="caution">
    <text evidence="2">The sequence shown here is derived from an EMBL/GenBank/DDBJ whole genome shotgun (WGS) entry which is preliminary data.</text>
</comment>
<keyword evidence="1" id="KW-0812">Transmembrane</keyword>
<evidence type="ECO:0000313" key="2">
    <source>
        <dbReference type="EMBL" id="ETO64169.1"/>
    </source>
</evidence>
<evidence type="ECO:0000313" key="3">
    <source>
        <dbReference type="Proteomes" id="UP000028582"/>
    </source>
</evidence>
<name>A0A080ZC08_PHYNI</name>
<dbReference type="AlphaFoldDB" id="A0A080ZC08"/>